<dbReference type="AlphaFoldDB" id="A0A974E0G4"/>
<dbReference type="EMBL" id="CM004466">
    <property type="protein sequence ID" value="OCU01520.1"/>
    <property type="molecule type" value="Genomic_DNA"/>
</dbReference>
<protein>
    <submittedName>
        <fullName evidence="1">Uncharacterized protein</fullName>
    </submittedName>
</protein>
<dbReference type="Proteomes" id="UP000694892">
    <property type="component" value="Chromosome 1L"/>
</dbReference>
<gene>
    <name evidence="1" type="ORF">XELAEV_18007310mg</name>
</gene>
<evidence type="ECO:0000313" key="1">
    <source>
        <dbReference type="EMBL" id="OCU01520.1"/>
    </source>
</evidence>
<sequence>MAPLYSTPLITDACPFWSDHILTHYQSNKCSRTAYTGDCAQLHSFHSIRLYLVYVRDAQPAALLLLLLMMVAVHQPAV</sequence>
<reference evidence="2" key="1">
    <citation type="journal article" date="2016" name="Nature">
        <title>Genome evolution in the allotetraploid frog Xenopus laevis.</title>
        <authorList>
            <person name="Session A.M."/>
            <person name="Uno Y."/>
            <person name="Kwon T."/>
            <person name="Chapman J.A."/>
            <person name="Toyoda A."/>
            <person name="Takahashi S."/>
            <person name="Fukui A."/>
            <person name="Hikosaka A."/>
            <person name="Suzuki A."/>
            <person name="Kondo M."/>
            <person name="van Heeringen S.J."/>
            <person name="Quigley I."/>
            <person name="Heinz S."/>
            <person name="Ogino H."/>
            <person name="Ochi H."/>
            <person name="Hellsten U."/>
            <person name="Lyons J.B."/>
            <person name="Simakov O."/>
            <person name="Putnam N."/>
            <person name="Stites J."/>
            <person name="Kuroki Y."/>
            <person name="Tanaka T."/>
            <person name="Michiue T."/>
            <person name="Watanabe M."/>
            <person name="Bogdanovic O."/>
            <person name="Lister R."/>
            <person name="Georgiou G."/>
            <person name="Paranjpe S.S."/>
            <person name="van Kruijsbergen I."/>
            <person name="Shu S."/>
            <person name="Carlson J."/>
            <person name="Kinoshita T."/>
            <person name="Ohta Y."/>
            <person name="Mawaribuchi S."/>
            <person name="Jenkins J."/>
            <person name="Grimwood J."/>
            <person name="Schmutz J."/>
            <person name="Mitros T."/>
            <person name="Mozaffari S.V."/>
            <person name="Suzuki Y."/>
            <person name="Haramoto Y."/>
            <person name="Yamamoto T.S."/>
            <person name="Takagi C."/>
            <person name="Heald R."/>
            <person name="Miller K."/>
            <person name="Haudenschild C."/>
            <person name="Kitzman J."/>
            <person name="Nakayama T."/>
            <person name="Izutsu Y."/>
            <person name="Robert J."/>
            <person name="Fortriede J."/>
            <person name="Burns K."/>
            <person name="Lotay V."/>
            <person name="Karimi K."/>
            <person name="Yasuoka Y."/>
            <person name="Dichmann D.S."/>
            <person name="Flajnik M.F."/>
            <person name="Houston D.W."/>
            <person name="Shendure J."/>
            <person name="DuPasquier L."/>
            <person name="Vize P.D."/>
            <person name="Zorn A.M."/>
            <person name="Ito M."/>
            <person name="Marcotte E.M."/>
            <person name="Wallingford J.B."/>
            <person name="Ito Y."/>
            <person name="Asashima M."/>
            <person name="Ueno N."/>
            <person name="Matsuda Y."/>
            <person name="Veenstra G.J."/>
            <person name="Fujiyama A."/>
            <person name="Harland R.M."/>
            <person name="Taira M."/>
            <person name="Rokhsar D.S."/>
        </authorList>
    </citation>
    <scope>NUCLEOTIDE SEQUENCE [LARGE SCALE GENOMIC DNA]</scope>
    <source>
        <strain evidence="2">J</strain>
    </source>
</reference>
<proteinExistence type="predicted"/>
<name>A0A974E0G4_XENLA</name>
<accession>A0A974E0G4</accession>
<evidence type="ECO:0000313" key="2">
    <source>
        <dbReference type="Proteomes" id="UP000694892"/>
    </source>
</evidence>
<organism evidence="1 2">
    <name type="scientific">Xenopus laevis</name>
    <name type="common">African clawed frog</name>
    <dbReference type="NCBI Taxonomy" id="8355"/>
    <lineage>
        <taxon>Eukaryota</taxon>
        <taxon>Metazoa</taxon>
        <taxon>Chordata</taxon>
        <taxon>Craniata</taxon>
        <taxon>Vertebrata</taxon>
        <taxon>Euteleostomi</taxon>
        <taxon>Amphibia</taxon>
        <taxon>Batrachia</taxon>
        <taxon>Anura</taxon>
        <taxon>Pipoidea</taxon>
        <taxon>Pipidae</taxon>
        <taxon>Xenopodinae</taxon>
        <taxon>Xenopus</taxon>
        <taxon>Xenopus</taxon>
    </lineage>
</organism>